<comment type="caution">
    <text evidence="1">The sequence shown here is derived from an EMBL/GenBank/DDBJ whole genome shotgun (WGS) entry which is preliminary data.</text>
</comment>
<protein>
    <recommendedName>
        <fullName evidence="3">Type II toxin-antitoxin system RelE/ParE family toxin</fullName>
    </recommendedName>
</protein>
<dbReference type="AlphaFoldDB" id="A0A2H0KNZ0"/>
<gene>
    <name evidence="1" type="ORF">COV86_00320</name>
</gene>
<dbReference type="Proteomes" id="UP000229570">
    <property type="component" value="Unassembled WGS sequence"/>
</dbReference>
<name>A0A2H0KNZ0_9BACT</name>
<sequence>MSWQVKFFQTKRSDYPVKDFIEKLDKPLYIKILRYIDLIRNSGFLLKPPYVKKIQDGIWELRITGKIQIRIIYSFFNNIFYLLHAFKKKKQKIPLKELSIALDRMKELI</sequence>
<proteinExistence type="predicted"/>
<accession>A0A2H0KNZ0</accession>
<dbReference type="SUPFAM" id="SSF143011">
    <property type="entry name" value="RelE-like"/>
    <property type="match status" value="1"/>
</dbReference>
<evidence type="ECO:0000313" key="1">
    <source>
        <dbReference type="EMBL" id="PIQ72946.1"/>
    </source>
</evidence>
<dbReference type="InterPro" id="IPR035093">
    <property type="entry name" value="RelE/ParE_toxin_dom_sf"/>
</dbReference>
<dbReference type="InterPro" id="IPR009241">
    <property type="entry name" value="HigB-like"/>
</dbReference>
<dbReference type="EMBL" id="PCVL01000003">
    <property type="protein sequence ID" value="PIQ72946.1"/>
    <property type="molecule type" value="Genomic_DNA"/>
</dbReference>
<dbReference type="Pfam" id="PF05973">
    <property type="entry name" value="Gp49"/>
    <property type="match status" value="1"/>
</dbReference>
<evidence type="ECO:0008006" key="3">
    <source>
        <dbReference type="Google" id="ProtNLM"/>
    </source>
</evidence>
<reference evidence="1 2" key="1">
    <citation type="submission" date="2017-09" db="EMBL/GenBank/DDBJ databases">
        <title>Depth-based differentiation of microbial function through sediment-hosted aquifers and enrichment of novel symbionts in the deep terrestrial subsurface.</title>
        <authorList>
            <person name="Probst A.J."/>
            <person name="Ladd B."/>
            <person name="Jarett J.K."/>
            <person name="Geller-Mcgrath D.E."/>
            <person name="Sieber C.M."/>
            <person name="Emerson J.B."/>
            <person name="Anantharaman K."/>
            <person name="Thomas B.C."/>
            <person name="Malmstrom R."/>
            <person name="Stieglmeier M."/>
            <person name="Klingl A."/>
            <person name="Woyke T."/>
            <person name="Ryan C.M."/>
            <person name="Banfield J.F."/>
        </authorList>
    </citation>
    <scope>NUCLEOTIDE SEQUENCE [LARGE SCALE GENOMIC DNA]</scope>
    <source>
        <strain evidence="1">CG11_big_fil_rev_8_21_14_0_20_35_14</strain>
    </source>
</reference>
<organism evidence="1 2">
    <name type="scientific">Candidatus Roizmanbacteria bacterium CG11_big_fil_rev_8_21_14_0_20_35_14</name>
    <dbReference type="NCBI Taxonomy" id="1974855"/>
    <lineage>
        <taxon>Bacteria</taxon>
        <taxon>Candidatus Roizmaniibacteriota</taxon>
    </lineage>
</organism>
<evidence type="ECO:0000313" key="2">
    <source>
        <dbReference type="Proteomes" id="UP000229570"/>
    </source>
</evidence>